<gene>
    <name evidence="1" type="ORF">VFPFJ_02927</name>
</gene>
<proteinExistence type="predicted"/>
<name>A0A179HTG5_PURLI</name>
<organism evidence="1 2">
    <name type="scientific">Purpureocillium lilacinum</name>
    <name type="common">Paecilomyces lilacinus</name>
    <dbReference type="NCBI Taxonomy" id="33203"/>
    <lineage>
        <taxon>Eukaryota</taxon>
        <taxon>Fungi</taxon>
        <taxon>Dikarya</taxon>
        <taxon>Ascomycota</taxon>
        <taxon>Pezizomycotina</taxon>
        <taxon>Sordariomycetes</taxon>
        <taxon>Hypocreomycetidae</taxon>
        <taxon>Hypocreales</taxon>
        <taxon>Ophiocordycipitaceae</taxon>
        <taxon>Purpureocillium</taxon>
    </lineage>
</organism>
<dbReference type="Proteomes" id="UP000078340">
    <property type="component" value="Unassembled WGS sequence"/>
</dbReference>
<accession>A0A179HTG5</accession>
<sequence>MMASISTPWGHDPCHAATIPILGLVSHACAHSEPATPRPKRLLNNMLAGASVIPYE</sequence>
<comment type="caution">
    <text evidence="1">The sequence shown here is derived from an EMBL/GenBank/DDBJ whole genome shotgun (WGS) entry which is preliminary data.</text>
</comment>
<evidence type="ECO:0000313" key="2">
    <source>
        <dbReference type="Proteomes" id="UP000078340"/>
    </source>
</evidence>
<dbReference type="EMBL" id="LSBI01000002">
    <property type="protein sequence ID" value="OAQ93765.1"/>
    <property type="molecule type" value="Genomic_DNA"/>
</dbReference>
<evidence type="ECO:0000313" key="1">
    <source>
        <dbReference type="EMBL" id="OAQ93765.1"/>
    </source>
</evidence>
<protein>
    <submittedName>
        <fullName evidence="1">Uncharacterized protein</fullName>
    </submittedName>
</protein>
<dbReference type="AlphaFoldDB" id="A0A179HTG5"/>
<reference evidence="1 2" key="1">
    <citation type="submission" date="2016-02" db="EMBL/GenBank/DDBJ databases">
        <title>Biosynthesis of antibiotic leucinostatins and their inhibition on Phytophthora in bio-control Purpureocillium lilacinum.</title>
        <authorList>
            <person name="Wang G."/>
            <person name="Liu Z."/>
            <person name="Lin R."/>
            <person name="Li E."/>
            <person name="Mao Z."/>
            <person name="Ling J."/>
            <person name="Yin W."/>
            <person name="Xie B."/>
        </authorList>
    </citation>
    <scope>NUCLEOTIDE SEQUENCE [LARGE SCALE GENOMIC DNA]</scope>
    <source>
        <strain evidence="1">PLFJ-1</strain>
    </source>
</reference>